<evidence type="ECO:0000256" key="3">
    <source>
        <dbReference type="ARBA" id="ARBA00022729"/>
    </source>
</evidence>
<dbReference type="RefSeq" id="WP_107584876.1">
    <property type="nucleotide sequence ID" value="NZ_PZJJ01000012.1"/>
</dbReference>
<dbReference type="InterPro" id="IPR004872">
    <property type="entry name" value="Lipoprotein_NlpA"/>
</dbReference>
<evidence type="ECO:0000256" key="5">
    <source>
        <dbReference type="ARBA" id="ARBA00023139"/>
    </source>
</evidence>
<dbReference type="OrthoDB" id="9812878at2"/>
<feature type="signal peptide" evidence="9">
    <location>
        <begin position="1"/>
        <end position="19"/>
    </location>
</feature>
<dbReference type="PANTHER" id="PTHR30429">
    <property type="entry name" value="D-METHIONINE-BINDING LIPOPROTEIN METQ"/>
    <property type="match status" value="1"/>
</dbReference>
<proteinExistence type="inferred from homology"/>
<dbReference type="GO" id="GO:0016020">
    <property type="term" value="C:membrane"/>
    <property type="evidence" value="ECO:0007669"/>
    <property type="project" value="UniProtKB-SubCell"/>
</dbReference>
<evidence type="ECO:0000313" key="11">
    <source>
        <dbReference type="Proteomes" id="UP000240509"/>
    </source>
</evidence>
<comment type="caution">
    <text evidence="10">The sequence shown here is derived from an EMBL/GenBank/DDBJ whole genome shotgun (WGS) entry which is preliminary data.</text>
</comment>
<feature type="chain" id="PRO_5039720679" evidence="9">
    <location>
        <begin position="20"/>
        <end position="308"/>
    </location>
</feature>
<keyword evidence="6" id="KW-0449">Lipoprotein</keyword>
<dbReference type="SUPFAM" id="SSF53850">
    <property type="entry name" value="Periplasmic binding protein-like II"/>
    <property type="match status" value="1"/>
</dbReference>
<dbReference type="EMBL" id="PZJJ01000012">
    <property type="protein sequence ID" value="PTL38899.1"/>
    <property type="molecule type" value="Genomic_DNA"/>
</dbReference>
<organism evidence="10 11">
    <name type="scientific">Alkalicoccus saliphilus</name>
    <dbReference type="NCBI Taxonomy" id="200989"/>
    <lineage>
        <taxon>Bacteria</taxon>
        <taxon>Bacillati</taxon>
        <taxon>Bacillota</taxon>
        <taxon>Bacilli</taxon>
        <taxon>Bacillales</taxon>
        <taxon>Bacillaceae</taxon>
        <taxon>Alkalicoccus</taxon>
    </lineage>
</organism>
<feature type="compositionally biased region" description="Low complexity" evidence="8">
    <location>
        <begin position="27"/>
        <end position="38"/>
    </location>
</feature>
<keyword evidence="4" id="KW-0472">Membrane</keyword>
<evidence type="ECO:0000256" key="6">
    <source>
        <dbReference type="ARBA" id="ARBA00023288"/>
    </source>
</evidence>
<evidence type="ECO:0000256" key="9">
    <source>
        <dbReference type="SAM" id="SignalP"/>
    </source>
</evidence>
<feature type="compositionally biased region" description="Acidic residues" evidence="8">
    <location>
        <begin position="39"/>
        <end position="65"/>
    </location>
</feature>
<evidence type="ECO:0000256" key="2">
    <source>
        <dbReference type="ARBA" id="ARBA00008973"/>
    </source>
</evidence>
<comment type="similarity">
    <text evidence="2">Belongs to the NlpA lipoprotein family.</text>
</comment>
<dbReference type="PROSITE" id="PS51257">
    <property type="entry name" value="PROKAR_LIPOPROTEIN"/>
    <property type="match status" value="1"/>
</dbReference>
<evidence type="ECO:0000256" key="4">
    <source>
        <dbReference type="ARBA" id="ARBA00023136"/>
    </source>
</evidence>
<feature type="region of interest" description="Disordered" evidence="8">
    <location>
        <begin position="24"/>
        <end position="67"/>
    </location>
</feature>
<dbReference type="PIRSF" id="PIRSF002854">
    <property type="entry name" value="MetQ"/>
    <property type="match status" value="1"/>
</dbReference>
<dbReference type="Proteomes" id="UP000240509">
    <property type="component" value="Unassembled WGS sequence"/>
</dbReference>
<evidence type="ECO:0000256" key="7">
    <source>
        <dbReference type="PIRSR" id="PIRSR002854-1"/>
    </source>
</evidence>
<name>A0A2T4U680_9BACI</name>
<gene>
    <name evidence="10" type="ORF">C6Y45_08910</name>
</gene>
<dbReference type="AlphaFoldDB" id="A0A2T4U680"/>
<keyword evidence="5" id="KW-0564">Palmitate</keyword>
<dbReference type="Gene3D" id="3.40.190.10">
    <property type="entry name" value="Periplasmic binding protein-like II"/>
    <property type="match status" value="2"/>
</dbReference>
<sequence length="308" mass="33378">MKKVLKLTALSAVSISLLAACGDEENNGAADNNNGGADVNEENNTEDAAEENNGEESEEAAEDSEPLTVGASNVPHAEILEFAEPLLEEEGVELEIQTFNDYILPNEALADGEIDANYFQHVPYLESQIEEHGFDFVNMGGIHIEPIGIYSQDYGSLEELPEGAEIIMSSSIADHGRILMMLEEEELITLEEGAGVEATIDDIAENPNDFNFQDNVEAALLPTAYDNNEGDAVLINSNYALDAGLSPTEDAIAMESADQDNPYANVVAARSEDENDARIETLVEVLLSDDVREYIEDNYEGAVVPVED</sequence>
<evidence type="ECO:0000256" key="1">
    <source>
        <dbReference type="ARBA" id="ARBA00004635"/>
    </source>
</evidence>
<protein>
    <submittedName>
        <fullName evidence="10">Methionine ABC transporter substrate-binding protein</fullName>
    </submittedName>
</protein>
<evidence type="ECO:0000256" key="8">
    <source>
        <dbReference type="SAM" id="MobiDB-lite"/>
    </source>
</evidence>
<dbReference type="PANTHER" id="PTHR30429:SF0">
    <property type="entry name" value="METHIONINE-BINDING LIPOPROTEIN METQ"/>
    <property type="match status" value="1"/>
</dbReference>
<reference evidence="10 11" key="1">
    <citation type="submission" date="2018-03" db="EMBL/GenBank/DDBJ databases">
        <title>Alkalicoccus saliphilus sp. nov., isolated from a mineral pool.</title>
        <authorList>
            <person name="Zhao B."/>
        </authorList>
    </citation>
    <scope>NUCLEOTIDE SEQUENCE [LARGE SCALE GENOMIC DNA]</scope>
    <source>
        <strain evidence="10 11">6AG</strain>
    </source>
</reference>
<keyword evidence="11" id="KW-1185">Reference proteome</keyword>
<evidence type="ECO:0000313" key="10">
    <source>
        <dbReference type="EMBL" id="PTL38899.1"/>
    </source>
</evidence>
<dbReference type="Pfam" id="PF03180">
    <property type="entry name" value="Lipoprotein_9"/>
    <property type="match status" value="1"/>
</dbReference>
<comment type="subcellular location">
    <subcellularLocation>
        <location evidence="1">Membrane</location>
        <topology evidence="1">Lipid-anchor</topology>
    </subcellularLocation>
</comment>
<feature type="lipid moiety-binding region" description="S-diacylglycerol cysteine" evidence="7">
    <location>
        <position position="21"/>
    </location>
</feature>
<keyword evidence="3 9" id="KW-0732">Signal</keyword>
<accession>A0A2T4U680</accession>